<evidence type="ECO:0000256" key="2">
    <source>
        <dbReference type="ARBA" id="ARBA00023125"/>
    </source>
</evidence>
<dbReference type="GO" id="GO:0003700">
    <property type="term" value="F:DNA-binding transcription factor activity"/>
    <property type="evidence" value="ECO:0007669"/>
    <property type="project" value="InterPro"/>
</dbReference>
<dbReference type="InterPro" id="IPR018060">
    <property type="entry name" value="HTH_AraC"/>
</dbReference>
<keyword evidence="1" id="KW-0805">Transcription regulation</keyword>
<keyword evidence="2" id="KW-0238">DNA-binding</keyword>
<keyword evidence="6" id="KW-1185">Reference proteome</keyword>
<dbReference type="RefSeq" id="WP_148813762.1">
    <property type="nucleotide sequence ID" value="NZ_CP043046.1"/>
</dbReference>
<evidence type="ECO:0000313" key="5">
    <source>
        <dbReference type="EMBL" id="QEI05493.1"/>
    </source>
</evidence>
<evidence type="ECO:0000313" key="6">
    <source>
        <dbReference type="Proteomes" id="UP000325161"/>
    </source>
</evidence>
<dbReference type="KEGG" id="pacr:FXN63_06285"/>
<dbReference type="GO" id="GO:0000976">
    <property type="term" value="F:transcription cis-regulatory region binding"/>
    <property type="evidence" value="ECO:0007669"/>
    <property type="project" value="TreeGrafter"/>
</dbReference>
<gene>
    <name evidence="5" type="ORF">FXN63_06285</name>
</gene>
<protein>
    <submittedName>
        <fullName evidence="5">Helix-turn-helix transcriptional regulator</fullName>
    </submittedName>
</protein>
<organism evidence="5 6">
    <name type="scientific">Pigmentiphaga aceris</name>
    <dbReference type="NCBI Taxonomy" id="1940612"/>
    <lineage>
        <taxon>Bacteria</taxon>
        <taxon>Pseudomonadati</taxon>
        <taxon>Pseudomonadota</taxon>
        <taxon>Betaproteobacteria</taxon>
        <taxon>Burkholderiales</taxon>
        <taxon>Alcaligenaceae</taxon>
        <taxon>Pigmentiphaga</taxon>
    </lineage>
</organism>
<reference evidence="5 6" key="1">
    <citation type="submission" date="2019-08" db="EMBL/GenBank/DDBJ databases">
        <title>Amphibian skin-associated Pigmentiphaga: genome sequence and occurrence across geography and hosts.</title>
        <authorList>
            <person name="Bletz M.C."/>
            <person name="Bunk B."/>
            <person name="Sproeer C."/>
            <person name="Biwer P."/>
            <person name="Reiter S."/>
            <person name="Rabemananjara F.C.E."/>
            <person name="Schulz S."/>
            <person name="Overmann J."/>
            <person name="Vences M."/>
        </authorList>
    </citation>
    <scope>NUCLEOTIDE SEQUENCE [LARGE SCALE GENOMIC DNA]</scope>
    <source>
        <strain evidence="5 6">Mada1488</strain>
    </source>
</reference>
<dbReference type="InterPro" id="IPR009057">
    <property type="entry name" value="Homeodomain-like_sf"/>
</dbReference>
<dbReference type="PANTHER" id="PTHR47894">
    <property type="entry name" value="HTH-TYPE TRANSCRIPTIONAL REGULATOR GADX"/>
    <property type="match status" value="1"/>
</dbReference>
<dbReference type="InterPro" id="IPR018062">
    <property type="entry name" value="HTH_AraC-typ_CS"/>
</dbReference>
<sequence length="293" mass="32471">MSLPIKAYPLPEAAADRQLPSGASLMARSVCQLARPCLTQPLHTPRFVFHEASLLQVLGGRLDLDAGIDGSIDRLSVDDTASLLLVEPNTCVDLMKTPDGPERPFRSVFMALPSDLLDAFYRAHPEKMNTNVTTNTTAPFHQIPFDDDLAATWLHVCNSAASAQVSDTRLHYRLMDLLTALAERGHRFRQTGPRGTAGRLRTLIGETPARHWTAHEAGSALAMSEATLRRRLAGEATRFEDVLIDTRMHHAMMLLQTTPLSIPRIALACGYQSRARFSERFRARFGYLPSSVR</sequence>
<dbReference type="PROSITE" id="PS01124">
    <property type="entry name" value="HTH_ARAC_FAMILY_2"/>
    <property type="match status" value="1"/>
</dbReference>
<feature type="domain" description="HTH araC/xylS-type" evidence="4">
    <location>
        <begin position="198"/>
        <end position="293"/>
    </location>
</feature>
<name>A0A5C0AVV3_9BURK</name>
<dbReference type="GO" id="GO:0005829">
    <property type="term" value="C:cytosol"/>
    <property type="evidence" value="ECO:0007669"/>
    <property type="project" value="TreeGrafter"/>
</dbReference>
<dbReference type="PANTHER" id="PTHR47894:SF4">
    <property type="entry name" value="HTH-TYPE TRANSCRIPTIONAL REGULATOR GADX"/>
    <property type="match status" value="1"/>
</dbReference>
<evidence type="ECO:0000256" key="1">
    <source>
        <dbReference type="ARBA" id="ARBA00023015"/>
    </source>
</evidence>
<dbReference type="SUPFAM" id="SSF46689">
    <property type="entry name" value="Homeodomain-like"/>
    <property type="match status" value="1"/>
</dbReference>
<dbReference type="Proteomes" id="UP000325161">
    <property type="component" value="Chromosome"/>
</dbReference>
<dbReference type="SMART" id="SM00342">
    <property type="entry name" value="HTH_ARAC"/>
    <property type="match status" value="1"/>
</dbReference>
<dbReference type="Pfam" id="PF12833">
    <property type="entry name" value="HTH_18"/>
    <property type="match status" value="1"/>
</dbReference>
<dbReference type="Gene3D" id="1.10.10.60">
    <property type="entry name" value="Homeodomain-like"/>
    <property type="match status" value="1"/>
</dbReference>
<keyword evidence="3" id="KW-0804">Transcription</keyword>
<evidence type="ECO:0000256" key="3">
    <source>
        <dbReference type="ARBA" id="ARBA00023163"/>
    </source>
</evidence>
<accession>A0A5C0AVV3</accession>
<proteinExistence type="predicted"/>
<evidence type="ECO:0000259" key="4">
    <source>
        <dbReference type="PROSITE" id="PS01124"/>
    </source>
</evidence>
<dbReference type="PROSITE" id="PS00041">
    <property type="entry name" value="HTH_ARAC_FAMILY_1"/>
    <property type="match status" value="1"/>
</dbReference>
<dbReference type="EMBL" id="CP043046">
    <property type="protein sequence ID" value="QEI05493.1"/>
    <property type="molecule type" value="Genomic_DNA"/>
</dbReference>
<dbReference type="OrthoDB" id="8584243at2"/>
<dbReference type="AlphaFoldDB" id="A0A5C0AVV3"/>